<organism evidence="1 2">
    <name type="scientific">Flemingia macrophylla</name>
    <dbReference type="NCBI Taxonomy" id="520843"/>
    <lineage>
        <taxon>Eukaryota</taxon>
        <taxon>Viridiplantae</taxon>
        <taxon>Streptophyta</taxon>
        <taxon>Embryophyta</taxon>
        <taxon>Tracheophyta</taxon>
        <taxon>Spermatophyta</taxon>
        <taxon>Magnoliopsida</taxon>
        <taxon>eudicotyledons</taxon>
        <taxon>Gunneridae</taxon>
        <taxon>Pentapetalae</taxon>
        <taxon>rosids</taxon>
        <taxon>fabids</taxon>
        <taxon>Fabales</taxon>
        <taxon>Fabaceae</taxon>
        <taxon>Papilionoideae</taxon>
        <taxon>50 kb inversion clade</taxon>
        <taxon>NPAAA clade</taxon>
        <taxon>indigoferoid/millettioid clade</taxon>
        <taxon>Phaseoleae</taxon>
        <taxon>Flemingia</taxon>
    </lineage>
</organism>
<gene>
    <name evidence="1" type="ORF">Fmac_003140</name>
</gene>
<keyword evidence="2" id="KW-1185">Reference proteome</keyword>
<sequence>MEIPKTKHRQTRLISKEIIVNKYGQTTPPSNQASILNSKIYKLVGTRVSSNM</sequence>
<dbReference type="AlphaFoldDB" id="A0ABD1NLX7"/>
<dbReference type="EMBL" id="JBGMDY010000001">
    <property type="protein sequence ID" value="KAL2349140.1"/>
    <property type="molecule type" value="Genomic_DNA"/>
</dbReference>
<evidence type="ECO:0000313" key="2">
    <source>
        <dbReference type="Proteomes" id="UP001603857"/>
    </source>
</evidence>
<name>A0ABD1NLX7_9FABA</name>
<dbReference type="Proteomes" id="UP001603857">
    <property type="component" value="Unassembled WGS sequence"/>
</dbReference>
<protein>
    <submittedName>
        <fullName evidence="1">Uncharacterized protein</fullName>
    </submittedName>
</protein>
<accession>A0ABD1NLX7</accession>
<evidence type="ECO:0000313" key="1">
    <source>
        <dbReference type="EMBL" id="KAL2349140.1"/>
    </source>
</evidence>
<proteinExistence type="predicted"/>
<reference evidence="1 2" key="1">
    <citation type="submission" date="2024-08" db="EMBL/GenBank/DDBJ databases">
        <title>Insights into the chromosomal genome structure of Flemingia macrophylla.</title>
        <authorList>
            <person name="Ding Y."/>
            <person name="Zhao Y."/>
            <person name="Bi W."/>
            <person name="Wu M."/>
            <person name="Zhao G."/>
            <person name="Gong Y."/>
            <person name="Li W."/>
            <person name="Zhang P."/>
        </authorList>
    </citation>
    <scope>NUCLEOTIDE SEQUENCE [LARGE SCALE GENOMIC DNA]</scope>
    <source>
        <strain evidence="1">DYQJB</strain>
        <tissue evidence="1">Leaf</tissue>
    </source>
</reference>
<comment type="caution">
    <text evidence="1">The sequence shown here is derived from an EMBL/GenBank/DDBJ whole genome shotgun (WGS) entry which is preliminary data.</text>
</comment>